<comment type="caution">
    <text evidence="1">The sequence shown here is derived from an EMBL/GenBank/DDBJ whole genome shotgun (WGS) entry which is preliminary data.</text>
</comment>
<dbReference type="EMBL" id="ATBE01000366">
    <property type="protein sequence ID" value="EQC92576.1"/>
    <property type="molecule type" value="Genomic_DNA"/>
</dbReference>
<dbReference type="AlphaFoldDB" id="T0V9M9"/>
<protein>
    <submittedName>
        <fullName evidence="1">Uncharacterized protein</fullName>
    </submittedName>
</protein>
<proteinExistence type="predicted"/>
<sequence length="38" mass="4307">MQVFLGSSKILGYNQSMRKTDRGTLAYGAEVRSEKNNR</sequence>
<evidence type="ECO:0000313" key="2">
    <source>
        <dbReference type="Proteomes" id="UP000015664"/>
    </source>
</evidence>
<dbReference type="Proteomes" id="UP000015664">
    <property type="component" value="Unassembled WGS sequence"/>
</dbReference>
<gene>
    <name evidence="1" type="ORF">LLT3_15785</name>
</gene>
<evidence type="ECO:0000313" key="1">
    <source>
        <dbReference type="EMBL" id="EQC92576.1"/>
    </source>
</evidence>
<name>T0V9M9_LACLC</name>
<reference evidence="1 2" key="1">
    <citation type="journal article" date="2013" name="ISME J.">
        <title>Multifactorial diversity sustains microbial community stability.</title>
        <authorList>
            <person name="Erkus O."/>
            <person name="de Jager V.C."/>
            <person name="Spus M."/>
            <person name="van Alen-Boerrigter I.J."/>
            <person name="van Rijswijck I.M."/>
            <person name="Hazelwood L."/>
            <person name="Janssen P.W."/>
            <person name="van Hijum S.A."/>
            <person name="Kleerebezem M."/>
            <person name="Smid E.J."/>
        </authorList>
    </citation>
    <scope>NUCLEOTIDE SEQUENCE [LARGE SCALE GENOMIC DNA]</scope>
    <source>
        <strain evidence="1 2">TIFN3</strain>
    </source>
</reference>
<accession>T0V9M9</accession>
<organism evidence="1 2">
    <name type="scientific">Lactococcus cremoris subsp. cremoris TIFN3</name>
    <dbReference type="NCBI Taxonomy" id="1234873"/>
    <lineage>
        <taxon>Bacteria</taxon>
        <taxon>Bacillati</taxon>
        <taxon>Bacillota</taxon>
        <taxon>Bacilli</taxon>
        <taxon>Lactobacillales</taxon>
        <taxon>Streptococcaceae</taxon>
        <taxon>Lactococcus</taxon>
        <taxon>Lactococcus cremoris subsp. cremoris</taxon>
    </lineage>
</organism>